<dbReference type="InterPro" id="IPR001902">
    <property type="entry name" value="SLC26A/SulP_fam"/>
</dbReference>
<feature type="transmembrane region" description="Helical" evidence="7">
    <location>
        <begin position="272"/>
        <end position="289"/>
    </location>
</feature>
<evidence type="ECO:0000256" key="1">
    <source>
        <dbReference type="ARBA" id="ARBA00004141"/>
    </source>
</evidence>
<feature type="transmembrane region" description="Helical" evidence="7">
    <location>
        <begin position="353"/>
        <end position="382"/>
    </location>
</feature>
<evidence type="ECO:0000256" key="7">
    <source>
        <dbReference type="SAM" id="Phobius"/>
    </source>
</evidence>
<feature type="transmembrane region" description="Helical" evidence="7">
    <location>
        <begin position="214"/>
        <end position="232"/>
    </location>
</feature>
<evidence type="ECO:0000313" key="10">
    <source>
        <dbReference type="Proteomes" id="UP000233435"/>
    </source>
</evidence>
<evidence type="ECO:0000256" key="6">
    <source>
        <dbReference type="PIRSR" id="PIRSR601765-1"/>
    </source>
</evidence>
<feature type="transmembrane region" description="Helical" evidence="7">
    <location>
        <begin position="175"/>
        <end position="202"/>
    </location>
</feature>
<dbReference type="AlphaFoldDB" id="A0A2N3HIP8"/>
<keyword evidence="5 7" id="KW-0472">Membrane</keyword>
<dbReference type="OrthoDB" id="9771198at2"/>
<dbReference type="Proteomes" id="UP000233435">
    <property type="component" value="Unassembled WGS sequence"/>
</dbReference>
<feature type="transmembrane region" description="Helical" evidence="7">
    <location>
        <begin position="133"/>
        <end position="155"/>
    </location>
</feature>
<comment type="subcellular location">
    <subcellularLocation>
        <location evidence="1">Membrane</location>
        <topology evidence="1">Multi-pass membrane protein</topology>
    </subcellularLocation>
</comment>
<dbReference type="PANTHER" id="PTHR11814">
    <property type="entry name" value="SULFATE TRANSPORTER"/>
    <property type="match status" value="1"/>
</dbReference>
<reference evidence="9 10" key="1">
    <citation type="submission" date="2017-12" db="EMBL/GenBank/DDBJ databases">
        <title>Confluentibacter flavum sp. nov., isolated from the saline lake.</title>
        <authorList>
            <person name="Yu L."/>
        </authorList>
    </citation>
    <scope>NUCLEOTIDE SEQUENCE [LARGE SCALE GENOMIC DNA]</scope>
    <source>
        <strain evidence="9 10">3B</strain>
    </source>
</reference>
<gene>
    <name evidence="9" type="ORF">CSW08_11700</name>
</gene>
<dbReference type="RefSeq" id="WP_106660067.1">
    <property type="nucleotide sequence ID" value="NZ_PJEO01000042.1"/>
</dbReference>
<feature type="transmembrane region" description="Helical" evidence="7">
    <location>
        <begin position="56"/>
        <end position="73"/>
    </location>
</feature>
<evidence type="ECO:0000256" key="4">
    <source>
        <dbReference type="ARBA" id="ARBA00022989"/>
    </source>
</evidence>
<feature type="transmembrane region" description="Helical" evidence="7">
    <location>
        <begin position="80"/>
        <end position="95"/>
    </location>
</feature>
<dbReference type="InterPro" id="IPR036874">
    <property type="entry name" value="Carbonic_anhydrase_sf"/>
</dbReference>
<name>A0A2N3HIP8_9FLAO</name>
<dbReference type="InterPro" id="IPR001765">
    <property type="entry name" value="Carbonic_anhydrase"/>
</dbReference>
<dbReference type="InterPro" id="IPR011547">
    <property type="entry name" value="SLC26A/SulP_dom"/>
</dbReference>
<keyword evidence="10" id="KW-1185">Reference proteome</keyword>
<dbReference type="EMBL" id="PJEO01000042">
    <property type="protein sequence ID" value="PKQ44773.1"/>
    <property type="molecule type" value="Genomic_DNA"/>
</dbReference>
<feature type="transmembrane region" description="Helical" evidence="7">
    <location>
        <begin position="101"/>
        <end position="121"/>
    </location>
</feature>
<dbReference type="GO" id="GO:0016020">
    <property type="term" value="C:membrane"/>
    <property type="evidence" value="ECO:0007669"/>
    <property type="project" value="UniProtKB-SubCell"/>
</dbReference>
<feature type="transmembrane region" description="Helical" evidence="7">
    <location>
        <begin position="403"/>
        <end position="434"/>
    </location>
</feature>
<proteinExistence type="inferred from homology"/>
<feature type="domain" description="SLC26A/SulP transporter" evidence="8">
    <location>
        <begin position="27"/>
        <end position="397"/>
    </location>
</feature>
<feature type="binding site" evidence="6">
    <location>
        <position position="594"/>
    </location>
    <ligand>
        <name>Zn(2+)</name>
        <dbReference type="ChEBI" id="CHEBI:29105"/>
    </ligand>
</feature>
<comment type="caution">
    <text evidence="9">The sequence shown here is derived from an EMBL/GenBank/DDBJ whole genome shotgun (WGS) entry which is preliminary data.</text>
</comment>
<organism evidence="9 10">
    <name type="scientific">Confluentibacter flavum</name>
    <dbReference type="NCBI Taxonomy" id="1909700"/>
    <lineage>
        <taxon>Bacteria</taxon>
        <taxon>Pseudomonadati</taxon>
        <taxon>Bacteroidota</taxon>
        <taxon>Flavobacteriia</taxon>
        <taxon>Flavobacteriales</taxon>
        <taxon>Flavobacteriaceae</taxon>
        <taxon>Confluentibacter</taxon>
    </lineage>
</organism>
<evidence type="ECO:0000256" key="5">
    <source>
        <dbReference type="ARBA" id="ARBA00023136"/>
    </source>
</evidence>
<keyword evidence="6" id="KW-0862">Zinc</keyword>
<evidence type="ECO:0000256" key="3">
    <source>
        <dbReference type="ARBA" id="ARBA00022692"/>
    </source>
</evidence>
<dbReference type="GO" id="GO:0055085">
    <property type="term" value="P:transmembrane transport"/>
    <property type="evidence" value="ECO:0007669"/>
    <property type="project" value="InterPro"/>
</dbReference>
<comment type="similarity">
    <text evidence="2">Belongs to the beta-class carbonic anhydrase family.</text>
</comment>
<sequence length="749" mass="82374">MKKIPVLKNFVNRQQFQDDYRSMFSKLDKDIPAGIVVFLVALPLCLGIALASGAPLISGLISGIIGGVVIGYLSKSGTSISGPAASVSAVVLLAIKDLGSFQLFLGALIIAGIIQVVLGVVKAGILADYMPKSIIKGLLAGIGIILILSQLPYTIGYEFDKSKTLIYSEDYWSNVLYMLSEFLNAFTIGAIVISIISLGILIYWDKTPLKNFKLIPPALVVVILGVLLNQLFKYALPFLYLDGIHLVNIPEVDSIRTFFTFPDFTGYNKPKVWTTALTIAIIASISTLLNIEATDNIDKLKRRTPPNRELIAQGIGNTLSGFLGGIAITSVIVRSSVNIEAGAQTKLSTIIHGFLLLLSVLFLSHVLNLIPLASLAAILLVVGYKLASVSVFKNLYKRGWNQFLPFVLTVVFIVVTDVLTGVLIGSALSIFFLLRSNYYNPFYIENIKYIQDEVIKLELSNEVSFFNKASIRNTLWSVPDNSKVLIDATFTSYIDPDVIDILNDFQNTVAVDHNIDVNIIGLKDSYVLGEEIDFYKKTKAEIKAKTTPKEILEYLKEGSTTYASRNLMSRKVTSNNLMDHLNEDPLAVVVTSVDLREPLNMMLNTAIGDLVSLRSAGHILDNQSILNLEISCRDQGAKLVLFYGNSDNEVIKKALKNHLDHRASNLSLLVDDALKSTQFSNRDLKSESLDELSNEIVNFNIEKAQSDLVNNSSYFKEALSKGTVGIASAFFNRDDNTIVFSELYSVENS</sequence>
<evidence type="ECO:0000256" key="2">
    <source>
        <dbReference type="ARBA" id="ARBA00006217"/>
    </source>
</evidence>
<keyword evidence="6" id="KW-0479">Metal-binding</keyword>
<protein>
    <submittedName>
        <fullName evidence="9">Sulfate transporter</fullName>
    </submittedName>
</protein>
<comment type="cofactor">
    <cofactor evidence="6">
        <name>Zn(2+)</name>
        <dbReference type="ChEBI" id="CHEBI:29105"/>
    </cofactor>
    <text evidence="6">Binds 1 zinc ion per subunit.</text>
</comment>
<evidence type="ECO:0000313" key="9">
    <source>
        <dbReference type="EMBL" id="PKQ44773.1"/>
    </source>
</evidence>
<dbReference type="SUPFAM" id="SSF53056">
    <property type="entry name" value="beta-carbonic anhydrase, cab"/>
    <property type="match status" value="1"/>
</dbReference>
<dbReference type="GO" id="GO:0008270">
    <property type="term" value="F:zinc ion binding"/>
    <property type="evidence" value="ECO:0007669"/>
    <property type="project" value="InterPro"/>
</dbReference>
<keyword evidence="3 7" id="KW-0812">Transmembrane</keyword>
<dbReference type="Pfam" id="PF00916">
    <property type="entry name" value="Sulfate_transp"/>
    <property type="match status" value="1"/>
</dbReference>
<dbReference type="Pfam" id="PF00484">
    <property type="entry name" value="Pro_CA"/>
    <property type="match status" value="1"/>
</dbReference>
<feature type="transmembrane region" description="Helical" evidence="7">
    <location>
        <begin position="310"/>
        <end position="333"/>
    </location>
</feature>
<accession>A0A2N3HIP8</accession>
<dbReference type="GO" id="GO:0004089">
    <property type="term" value="F:carbonate dehydratase activity"/>
    <property type="evidence" value="ECO:0007669"/>
    <property type="project" value="InterPro"/>
</dbReference>
<evidence type="ECO:0000259" key="8">
    <source>
        <dbReference type="Pfam" id="PF00916"/>
    </source>
</evidence>
<feature type="transmembrane region" description="Helical" evidence="7">
    <location>
        <begin position="31"/>
        <end position="50"/>
    </location>
</feature>
<dbReference type="Gene3D" id="3.40.1050.10">
    <property type="entry name" value="Carbonic anhydrase"/>
    <property type="match status" value="1"/>
</dbReference>
<keyword evidence="4 7" id="KW-1133">Transmembrane helix</keyword>